<evidence type="ECO:0000256" key="6">
    <source>
        <dbReference type="ARBA" id="ARBA00035206"/>
    </source>
</evidence>
<evidence type="ECO:0000256" key="7">
    <source>
        <dbReference type="ARBA" id="ARBA00058688"/>
    </source>
</evidence>
<reference evidence="10" key="1">
    <citation type="journal article" date="2015" name="ISME J.">
        <title>Aquifer environment selects for microbial species cohorts in sediment and groundwater.</title>
        <authorList>
            <person name="Hug L.A."/>
            <person name="Thomas B.C."/>
            <person name="Brown C.T."/>
            <person name="Frischkorn K.R."/>
            <person name="Williams K.H."/>
            <person name="Tringe S.G."/>
            <person name="Banfield J.F."/>
        </authorList>
    </citation>
    <scope>NUCLEOTIDE SEQUENCE</scope>
</reference>
<keyword evidence="3 8" id="KW-0694">RNA-binding</keyword>
<dbReference type="AlphaFoldDB" id="A0A0H4TMS5"/>
<evidence type="ECO:0000313" key="10">
    <source>
        <dbReference type="EMBL" id="AKQ01884.1"/>
    </source>
</evidence>
<protein>
    <recommendedName>
        <fullName evidence="6 8">Large ribosomal subunit protein uL24</fullName>
    </recommendedName>
</protein>
<evidence type="ECO:0000256" key="2">
    <source>
        <dbReference type="ARBA" id="ARBA00022730"/>
    </source>
</evidence>
<evidence type="ECO:0000259" key="9">
    <source>
        <dbReference type="SMART" id="SM00739"/>
    </source>
</evidence>
<proteinExistence type="inferred from homology"/>
<dbReference type="Gene3D" id="2.30.30.30">
    <property type="match status" value="1"/>
</dbReference>
<gene>
    <name evidence="8" type="primary">rplX</name>
</gene>
<accession>A0A0H4TMS5</accession>
<name>A0A0H4TMS5_9DELT</name>
<organism evidence="10">
    <name type="scientific">uncultured delta proteobacterium Rifle_16ft_4_minimus_2971</name>
    <dbReference type="NCBI Taxonomy" id="1665178"/>
    <lineage>
        <taxon>Bacteria</taxon>
        <taxon>Deltaproteobacteria</taxon>
        <taxon>environmental samples</taxon>
    </lineage>
</organism>
<dbReference type="FunFam" id="2.30.30.30:FF:000004">
    <property type="entry name" value="50S ribosomal protein L24"/>
    <property type="match status" value="1"/>
</dbReference>
<sequence length="109" mass="12360">MQLAKCKIRKNDQVMIVKGKEQGKTGRVIRVIPDKRHVLIEKLNMVKRHTKPSAKYKQGGIIEKEAPLAISNVMLLCDKCKGPVRVGRKVLEDGKRVRLCKKCGEVLEK</sequence>
<comment type="function">
    <text evidence="7 8">One of the proteins that surrounds the polypeptide exit tunnel on the outside of the subunit.</text>
</comment>
<evidence type="ECO:0000256" key="4">
    <source>
        <dbReference type="ARBA" id="ARBA00022980"/>
    </source>
</evidence>
<dbReference type="GO" id="GO:0005840">
    <property type="term" value="C:ribosome"/>
    <property type="evidence" value="ECO:0007669"/>
    <property type="project" value="UniProtKB-KW"/>
</dbReference>
<evidence type="ECO:0000256" key="5">
    <source>
        <dbReference type="ARBA" id="ARBA00023274"/>
    </source>
</evidence>
<dbReference type="InterPro" id="IPR005824">
    <property type="entry name" value="KOW"/>
</dbReference>
<dbReference type="NCBIfam" id="TIGR01079">
    <property type="entry name" value="rplX_bact"/>
    <property type="match status" value="1"/>
</dbReference>
<dbReference type="Pfam" id="PF17136">
    <property type="entry name" value="ribosomal_L24"/>
    <property type="match status" value="1"/>
</dbReference>
<evidence type="ECO:0000256" key="8">
    <source>
        <dbReference type="HAMAP-Rule" id="MF_01326"/>
    </source>
</evidence>
<evidence type="ECO:0000256" key="3">
    <source>
        <dbReference type="ARBA" id="ARBA00022884"/>
    </source>
</evidence>
<dbReference type="SUPFAM" id="SSF50104">
    <property type="entry name" value="Translation proteins SH3-like domain"/>
    <property type="match status" value="1"/>
</dbReference>
<dbReference type="EMBL" id="KT006982">
    <property type="protein sequence ID" value="AKQ01884.1"/>
    <property type="molecule type" value="Genomic_DNA"/>
</dbReference>
<dbReference type="PANTHER" id="PTHR12903">
    <property type="entry name" value="MITOCHONDRIAL RIBOSOMAL PROTEIN L24"/>
    <property type="match status" value="1"/>
</dbReference>
<dbReference type="SMART" id="SM00739">
    <property type="entry name" value="KOW"/>
    <property type="match status" value="1"/>
</dbReference>
<dbReference type="CDD" id="cd06089">
    <property type="entry name" value="KOW_RPL26"/>
    <property type="match status" value="1"/>
</dbReference>
<dbReference type="InterPro" id="IPR003256">
    <property type="entry name" value="Ribosomal_uL24"/>
</dbReference>
<comment type="subunit">
    <text evidence="8">Part of the 50S ribosomal subunit.</text>
</comment>
<keyword evidence="5 8" id="KW-0687">Ribonucleoprotein</keyword>
<dbReference type="GO" id="GO:0006412">
    <property type="term" value="P:translation"/>
    <property type="evidence" value="ECO:0007669"/>
    <property type="project" value="UniProtKB-UniRule"/>
</dbReference>
<dbReference type="InterPro" id="IPR057264">
    <property type="entry name" value="Ribosomal_uL24_C"/>
</dbReference>
<dbReference type="HAMAP" id="MF_01326_B">
    <property type="entry name" value="Ribosomal_uL24_B"/>
    <property type="match status" value="1"/>
</dbReference>
<comment type="similarity">
    <text evidence="1 8">Belongs to the universal ribosomal protein uL24 family.</text>
</comment>
<dbReference type="GO" id="GO:1990904">
    <property type="term" value="C:ribonucleoprotein complex"/>
    <property type="evidence" value="ECO:0007669"/>
    <property type="project" value="UniProtKB-KW"/>
</dbReference>
<dbReference type="GO" id="GO:0003735">
    <property type="term" value="F:structural constituent of ribosome"/>
    <property type="evidence" value="ECO:0007669"/>
    <property type="project" value="InterPro"/>
</dbReference>
<feature type="domain" description="KOW" evidence="9">
    <location>
        <begin position="7"/>
        <end position="34"/>
    </location>
</feature>
<evidence type="ECO:0000256" key="1">
    <source>
        <dbReference type="ARBA" id="ARBA00010618"/>
    </source>
</evidence>
<dbReference type="Pfam" id="PF00467">
    <property type="entry name" value="KOW"/>
    <property type="match status" value="1"/>
</dbReference>
<keyword evidence="2 8" id="KW-0699">rRNA-binding</keyword>
<dbReference type="InterPro" id="IPR041988">
    <property type="entry name" value="Ribosomal_uL24_KOW"/>
</dbReference>
<dbReference type="GO" id="GO:0019843">
    <property type="term" value="F:rRNA binding"/>
    <property type="evidence" value="ECO:0007669"/>
    <property type="project" value="UniProtKB-UniRule"/>
</dbReference>
<comment type="function">
    <text evidence="8">One of two assembly initiator proteins, it binds directly to the 5'-end of the 23S rRNA, where it nucleates assembly of the 50S subunit.</text>
</comment>
<dbReference type="InterPro" id="IPR014722">
    <property type="entry name" value="Rib_uL2_dom2"/>
</dbReference>
<keyword evidence="4 8" id="KW-0689">Ribosomal protein</keyword>
<dbReference type="InterPro" id="IPR008991">
    <property type="entry name" value="Translation_prot_SH3-like_sf"/>
</dbReference>